<evidence type="ECO:0000259" key="3">
    <source>
        <dbReference type="PROSITE" id="PS50056"/>
    </source>
</evidence>
<protein>
    <submittedName>
        <fullName evidence="4">Dual specificity phosphatase / DNA processing protein</fullName>
    </submittedName>
</protein>
<dbReference type="InterPro" id="IPR057023">
    <property type="entry name" value="PTP-SAK"/>
</dbReference>
<organism evidence="4">
    <name type="scientific">Marseillevirus LCMAC101</name>
    <dbReference type="NCBI Taxonomy" id="2506602"/>
    <lineage>
        <taxon>Viruses</taxon>
        <taxon>Varidnaviria</taxon>
        <taxon>Bamfordvirae</taxon>
        <taxon>Nucleocytoviricota</taxon>
        <taxon>Megaviricetes</taxon>
        <taxon>Pimascovirales</taxon>
        <taxon>Pimascovirales incertae sedis</taxon>
        <taxon>Marseilleviridae</taxon>
    </lineage>
</organism>
<evidence type="ECO:0000256" key="1">
    <source>
        <dbReference type="ARBA" id="ARBA00022801"/>
    </source>
</evidence>
<dbReference type="Pfam" id="PF22784">
    <property type="entry name" value="PTP-SAK"/>
    <property type="match status" value="1"/>
</dbReference>
<evidence type="ECO:0000313" key="4">
    <source>
        <dbReference type="EMBL" id="QBK85534.1"/>
    </source>
</evidence>
<dbReference type="GO" id="GO:0016791">
    <property type="term" value="F:phosphatase activity"/>
    <property type="evidence" value="ECO:0007669"/>
    <property type="project" value="UniProtKB-ARBA"/>
</dbReference>
<dbReference type="InterPro" id="IPR029021">
    <property type="entry name" value="Prot-tyrosine_phosphatase-like"/>
</dbReference>
<keyword evidence="1" id="KW-0378">Hydrolase</keyword>
<name>A0A481YSS2_9VIRU</name>
<dbReference type="EMBL" id="MK500327">
    <property type="protein sequence ID" value="QBK85534.1"/>
    <property type="molecule type" value="Genomic_DNA"/>
</dbReference>
<dbReference type="Gene3D" id="3.90.190.10">
    <property type="entry name" value="Protein tyrosine phosphatase superfamily"/>
    <property type="match status" value="1"/>
</dbReference>
<dbReference type="PROSITE" id="PS50056">
    <property type="entry name" value="TYR_PHOSPHATASE_2"/>
    <property type="match status" value="1"/>
</dbReference>
<evidence type="ECO:0000256" key="2">
    <source>
        <dbReference type="SAM" id="MobiDB-lite"/>
    </source>
</evidence>
<gene>
    <name evidence="4" type="ORF">LCMAC101_01210</name>
</gene>
<dbReference type="PROSITE" id="PS00383">
    <property type="entry name" value="TYR_PHOSPHATASE_1"/>
    <property type="match status" value="1"/>
</dbReference>
<dbReference type="InterPro" id="IPR016130">
    <property type="entry name" value="Tyr_Pase_AS"/>
</dbReference>
<reference evidence="4" key="1">
    <citation type="journal article" date="2019" name="MBio">
        <title>Virus Genomes from Deep Sea Sediments Expand the Ocean Megavirome and Support Independent Origins of Viral Gigantism.</title>
        <authorList>
            <person name="Backstrom D."/>
            <person name="Yutin N."/>
            <person name="Jorgensen S.L."/>
            <person name="Dharamshi J."/>
            <person name="Homa F."/>
            <person name="Zaremba-Niedwiedzka K."/>
            <person name="Spang A."/>
            <person name="Wolf Y.I."/>
            <person name="Koonin E.V."/>
            <person name="Ettema T.J."/>
        </authorList>
    </citation>
    <scope>NUCLEOTIDE SEQUENCE</scope>
</reference>
<sequence>MADFPENPSSRCNWVVKDNGNGGGLLIGGYPYLEYRKTHLNKLIRKPIRANIFISLVEDKETEKFGDYREYVSKHRPKTIFYSIPTPDRGVTDDKPLFDMVYHAYQAVKDGKTVYVHCQGGHGRSGVFACCFLQLYYRIDHKKALERHKELHKTRKDNSHKPSPQGRRQHAQIVRYQRPLKVVVSGDRDSFLSFRHIMTRELKLLPPHSTVIHGDCKGVDQLSGEIAKELGFEVIKYPITQEEWKGFGKAAGPIRNKRMLKEDPDFILAFHPDIRYSKGTRNLITTAFVDGFKVFVCDLKVKQEFKGDLSEM</sequence>
<proteinExistence type="predicted"/>
<feature type="region of interest" description="Disordered" evidence="2">
    <location>
        <begin position="150"/>
        <end position="170"/>
    </location>
</feature>
<dbReference type="SUPFAM" id="SSF52799">
    <property type="entry name" value="(Phosphotyrosine protein) phosphatases II"/>
    <property type="match status" value="1"/>
</dbReference>
<accession>A0A481YSS2</accession>
<dbReference type="InterPro" id="IPR000387">
    <property type="entry name" value="Tyr_Pase_dom"/>
</dbReference>
<feature type="domain" description="Tyrosine specific protein phosphatases" evidence="3">
    <location>
        <begin position="95"/>
        <end position="150"/>
    </location>
</feature>